<dbReference type="Gene3D" id="3.90.810.10">
    <property type="entry name" value="CRIB domain"/>
    <property type="match status" value="1"/>
</dbReference>
<accession>A0A803YGN9</accession>
<keyword evidence="6" id="KW-0133">Cell shape</keyword>
<evidence type="ECO:0000256" key="5">
    <source>
        <dbReference type="ARBA" id="ARBA00022490"/>
    </source>
</evidence>
<dbReference type="InterPro" id="IPR000095">
    <property type="entry name" value="CRIB_dom"/>
</dbReference>
<evidence type="ECO:0000256" key="6">
    <source>
        <dbReference type="ARBA" id="ARBA00022960"/>
    </source>
</evidence>
<organism evidence="13 14">
    <name type="scientific">Meleagris gallopavo</name>
    <name type="common">Wild turkey</name>
    <dbReference type="NCBI Taxonomy" id="9103"/>
    <lineage>
        <taxon>Eukaryota</taxon>
        <taxon>Metazoa</taxon>
        <taxon>Chordata</taxon>
        <taxon>Craniata</taxon>
        <taxon>Vertebrata</taxon>
        <taxon>Euteleostomi</taxon>
        <taxon>Archelosauria</taxon>
        <taxon>Archosauria</taxon>
        <taxon>Dinosauria</taxon>
        <taxon>Saurischia</taxon>
        <taxon>Theropoda</taxon>
        <taxon>Coelurosauria</taxon>
        <taxon>Aves</taxon>
        <taxon>Neognathae</taxon>
        <taxon>Galloanserae</taxon>
        <taxon>Galliformes</taxon>
        <taxon>Phasianidae</taxon>
        <taxon>Meleagridinae</taxon>
        <taxon>Meleagris</taxon>
    </lineage>
</organism>
<dbReference type="PROSITE" id="PS50108">
    <property type="entry name" value="CRIB"/>
    <property type="match status" value="1"/>
</dbReference>
<feature type="region of interest" description="Disordered" evidence="11">
    <location>
        <begin position="210"/>
        <end position="248"/>
    </location>
</feature>
<dbReference type="Ensembl" id="ENSMGAT00000021171.1">
    <property type="protein sequence ID" value="ENSMGAP00000030936.1"/>
    <property type="gene ID" value="ENSMGAG00000022302.1"/>
</dbReference>
<keyword evidence="5" id="KW-0963">Cytoplasm</keyword>
<keyword evidence="4" id="KW-1003">Cell membrane</keyword>
<evidence type="ECO:0000256" key="4">
    <source>
        <dbReference type="ARBA" id="ARBA00022475"/>
    </source>
</evidence>
<dbReference type="PANTHER" id="PTHR13502">
    <property type="entry name" value="CDC42 SMALL EFFECTOR PROTEIN HOMOLOG"/>
    <property type="match status" value="1"/>
</dbReference>
<sequence length="351" mass="36766">MSCTGDRGVLVTPTCPWVSAQCIEGQIGAVRMAAAPLPPFPSTVPQFPRSTSLGSRAASTPLSPTPLRPIELWCHSGTNPSPCPPPSGAFPAHQVPPPARPHGVRAHGGLCSGAAPAPPGGKLEGTANMSDFWHKLGCCVVEKPQPKKRRRRIDRSMIGEPMNFVHLTHIGSGDMAAGEGLPMPELELPDPHTGGKASLERLIPVVTYAGGASRPSQQLRVTPHRSPLPGHRAATRGAAEQPSPHRETPCTATMCQILPLLPFPTPPLALLSPTGPSRRCPHASVSPSDSSRAGCAAGAERGGVTELWSPSIGRPAAPAPPPSLRFLQPSVGLAASKPPPSFFCRRFFGFF</sequence>
<dbReference type="GO" id="GO:0031267">
    <property type="term" value="F:small GTPase binding"/>
    <property type="evidence" value="ECO:0007669"/>
    <property type="project" value="InterPro"/>
</dbReference>
<dbReference type="GO" id="GO:0008360">
    <property type="term" value="P:regulation of cell shape"/>
    <property type="evidence" value="ECO:0007669"/>
    <property type="project" value="UniProtKB-KW"/>
</dbReference>
<keyword evidence="14" id="KW-1185">Reference proteome</keyword>
<dbReference type="GO" id="GO:0005886">
    <property type="term" value="C:plasma membrane"/>
    <property type="evidence" value="ECO:0007669"/>
    <property type="project" value="UniProtKB-SubCell"/>
</dbReference>
<evidence type="ECO:0000313" key="13">
    <source>
        <dbReference type="Ensembl" id="ENSMGAP00000030936.1"/>
    </source>
</evidence>
<dbReference type="InterPro" id="IPR036936">
    <property type="entry name" value="CRIB_dom_sf"/>
</dbReference>
<keyword evidence="7" id="KW-0472">Membrane</keyword>
<proteinExistence type="inferred from homology"/>
<evidence type="ECO:0000256" key="10">
    <source>
        <dbReference type="ARBA" id="ARBA00023288"/>
    </source>
</evidence>
<name>A0A803YGN9_MELGA</name>
<reference evidence="13" key="3">
    <citation type="submission" date="2025-09" db="UniProtKB">
        <authorList>
            <consortium name="Ensembl"/>
        </authorList>
    </citation>
    <scope>IDENTIFICATION</scope>
</reference>
<dbReference type="GO" id="GO:0035023">
    <property type="term" value="P:regulation of Rho protein signal transduction"/>
    <property type="evidence" value="ECO:0007669"/>
    <property type="project" value="InterPro"/>
</dbReference>
<evidence type="ECO:0000256" key="2">
    <source>
        <dbReference type="ARBA" id="ARBA00004245"/>
    </source>
</evidence>
<gene>
    <name evidence="13" type="primary">CDC42SE1</name>
</gene>
<feature type="region of interest" description="Disordered" evidence="11">
    <location>
        <begin position="273"/>
        <end position="294"/>
    </location>
</feature>
<keyword evidence="9" id="KW-0206">Cytoskeleton</keyword>
<reference evidence="13" key="2">
    <citation type="submission" date="2025-08" db="UniProtKB">
        <authorList>
            <consortium name="Ensembl"/>
        </authorList>
    </citation>
    <scope>IDENTIFICATION</scope>
</reference>
<evidence type="ECO:0000256" key="8">
    <source>
        <dbReference type="ARBA" id="ARBA00023139"/>
    </source>
</evidence>
<dbReference type="AlphaFoldDB" id="A0A803YGN9"/>
<dbReference type="Proteomes" id="UP000001645">
    <property type="component" value="Chromosome 27"/>
</dbReference>
<dbReference type="InterPro" id="IPR039056">
    <property type="entry name" value="SPEC"/>
</dbReference>
<dbReference type="GeneTree" id="ENSGT00940000160112"/>
<feature type="domain" description="CRIB" evidence="12">
    <location>
        <begin position="158"/>
        <end position="171"/>
    </location>
</feature>
<evidence type="ECO:0000256" key="7">
    <source>
        <dbReference type="ARBA" id="ARBA00023136"/>
    </source>
</evidence>
<evidence type="ECO:0000256" key="9">
    <source>
        <dbReference type="ARBA" id="ARBA00023212"/>
    </source>
</evidence>
<evidence type="ECO:0000256" key="1">
    <source>
        <dbReference type="ARBA" id="ARBA00004193"/>
    </source>
</evidence>
<evidence type="ECO:0000259" key="12">
    <source>
        <dbReference type="PROSITE" id="PS50108"/>
    </source>
</evidence>
<comment type="subcellular location">
    <subcellularLocation>
        <location evidence="1">Cell membrane</location>
        <topology evidence="1">Lipid-anchor</topology>
    </subcellularLocation>
    <subcellularLocation>
        <location evidence="2">Cytoplasm</location>
        <location evidence="2">Cytoskeleton</location>
    </subcellularLocation>
</comment>
<keyword evidence="10" id="KW-0449">Lipoprotein</keyword>
<evidence type="ECO:0000256" key="3">
    <source>
        <dbReference type="ARBA" id="ARBA00005720"/>
    </source>
</evidence>
<evidence type="ECO:0000256" key="11">
    <source>
        <dbReference type="SAM" id="MobiDB-lite"/>
    </source>
</evidence>
<dbReference type="GO" id="GO:0005856">
    <property type="term" value="C:cytoskeleton"/>
    <property type="evidence" value="ECO:0007669"/>
    <property type="project" value="UniProtKB-SubCell"/>
</dbReference>
<comment type="similarity">
    <text evidence="3">Belongs to the CDC42SE/SPEC family.</text>
</comment>
<protein>
    <recommendedName>
        <fullName evidence="12">CRIB domain-containing protein</fullName>
    </recommendedName>
</protein>
<evidence type="ECO:0000313" key="14">
    <source>
        <dbReference type="Proteomes" id="UP000001645"/>
    </source>
</evidence>
<dbReference type="PANTHER" id="PTHR13502:SF3">
    <property type="entry name" value="CDC42 SMALL EFFECTOR PROTEIN 1"/>
    <property type="match status" value="1"/>
</dbReference>
<reference evidence="13 14" key="1">
    <citation type="journal article" date="2010" name="PLoS Biol.">
        <title>Multi-platform next-generation sequencing of the domestic turkey (Meleagris gallopavo): genome assembly and analysis.</title>
        <authorList>
            <person name="Dalloul R.A."/>
            <person name="Long J.A."/>
            <person name="Zimin A.V."/>
            <person name="Aslam L."/>
            <person name="Beal K."/>
            <person name="Blomberg L.A."/>
            <person name="Bouffard P."/>
            <person name="Burt D.W."/>
            <person name="Crasta O."/>
            <person name="Crooijmans R.P."/>
            <person name="Cooper K."/>
            <person name="Coulombe R.A."/>
            <person name="De S."/>
            <person name="Delany M.E."/>
            <person name="Dodgson J.B."/>
            <person name="Dong J.J."/>
            <person name="Evans C."/>
            <person name="Frederickson K.M."/>
            <person name="Flicek P."/>
            <person name="Florea L."/>
            <person name="Folkerts O."/>
            <person name="Groenen M.A."/>
            <person name="Harkins T.T."/>
            <person name="Herrero J."/>
            <person name="Hoffmann S."/>
            <person name="Megens H.J."/>
            <person name="Jiang A."/>
            <person name="de Jong P."/>
            <person name="Kaiser P."/>
            <person name="Kim H."/>
            <person name="Kim K.W."/>
            <person name="Kim S."/>
            <person name="Langenberger D."/>
            <person name="Lee M.K."/>
            <person name="Lee T."/>
            <person name="Mane S."/>
            <person name="Marcais G."/>
            <person name="Marz M."/>
            <person name="McElroy A.P."/>
            <person name="Modise T."/>
            <person name="Nefedov M."/>
            <person name="Notredame C."/>
            <person name="Paton I.R."/>
            <person name="Payne W.S."/>
            <person name="Pertea G."/>
            <person name="Prickett D."/>
            <person name="Puiu D."/>
            <person name="Qioa D."/>
            <person name="Raineri E."/>
            <person name="Ruffier M."/>
            <person name="Salzberg S.L."/>
            <person name="Schatz M.C."/>
            <person name="Scheuring C."/>
            <person name="Schmidt C.J."/>
            <person name="Schroeder S."/>
            <person name="Searle S.M."/>
            <person name="Smith E.J."/>
            <person name="Smith J."/>
            <person name="Sonstegard T.S."/>
            <person name="Stadler P.F."/>
            <person name="Tafer H."/>
            <person name="Tu Z.J."/>
            <person name="Van Tassell C.P."/>
            <person name="Vilella A.J."/>
            <person name="Williams K.P."/>
            <person name="Yorke J.A."/>
            <person name="Zhang L."/>
            <person name="Zhang H.B."/>
            <person name="Zhang X."/>
            <person name="Zhang Y."/>
            <person name="Reed K.M."/>
        </authorList>
    </citation>
    <scope>NUCLEOTIDE SEQUENCE [LARGE SCALE GENOMIC DNA]</scope>
</reference>
<keyword evidence="8" id="KW-0564">Palmitate</keyword>
<dbReference type="InParanoid" id="A0A803YGN9"/>